<dbReference type="InterPro" id="IPR036388">
    <property type="entry name" value="WH-like_DNA-bd_sf"/>
</dbReference>
<feature type="binding site" evidence="7">
    <location>
        <position position="91"/>
    </location>
    <ligand>
        <name>Zn(2+)</name>
        <dbReference type="ChEBI" id="CHEBI:29105"/>
    </ligand>
</feature>
<dbReference type="Gene3D" id="3.30.1490.190">
    <property type="match status" value="1"/>
</dbReference>
<keyword evidence="5" id="KW-0238">DNA-binding</keyword>
<gene>
    <name evidence="8" type="ORF">GMA92_09230</name>
</gene>
<evidence type="ECO:0000256" key="3">
    <source>
        <dbReference type="ARBA" id="ARBA00022833"/>
    </source>
</evidence>
<dbReference type="Proteomes" id="UP000487649">
    <property type="component" value="Unassembled WGS sequence"/>
</dbReference>
<dbReference type="Gene3D" id="1.10.10.10">
    <property type="entry name" value="Winged helix-like DNA-binding domain superfamily/Winged helix DNA-binding domain"/>
    <property type="match status" value="1"/>
</dbReference>
<evidence type="ECO:0000256" key="7">
    <source>
        <dbReference type="PIRSR" id="PIRSR602481-1"/>
    </source>
</evidence>
<protein>
    <submittedName>
        <fullName evidence="8">Transcriptional repressor</fullName>
    </submittedName>
</protein>
<evidence type="ECO:0000313" key="9">
    <source>
        <dbReference type="Proteomes" id="UP000487649"/>
    </source>
</evidence>
<name>A0A173RM06_9FIRM</name>
<evidence type="ECO:0000256" key="6">
    <source>
        <dbReference type="ARBA" id="ARBA00023163"/>
    </source>
</evidence>
<comment type="cofactor">
    <cofactor evidence="7">
        <name>Zn(2+)</name>
        <dbReference type="ChEBI" id="CHEBI:29105"/>
    </cofactor>
    <text evidence="7">Binds 1 zinc ion per subunit.</text>
</comment>
<keyword evidence="4" id="KW-0805">Transcription regulation</keyword>
<evidence type="ECO:0000256" key="5">
    <source>
        <dbReference type="ARBA" id="ARBA00023125"/>
    </source>
</evidence>
<dbReference type="GO" id="GO:0008270">
    <property type="term" value="F:zinc ion binding"/>
    <property type="evidence" value="ECO:0007669"/>
    <property type="project" value="TreeGrafter"/>
</dbReference>
<keyword evidence="7" id="KW-0479">Metal-binding</keyword>
<proteinExistence type="inferred from homology"/>
<dbReference type="CDD" id="cd07153">
    <property type="entry name" value="Fur_like"/>
    <property type="match status" value="1"/>
</dbReference>
<comment type="similarity">
    <text evidence="1">Belongs to the Fur family.</text>
</comment>
<keyword evidence="2" id="KW-0678">Repressor</keyword>
<dbReference type="GO" id="GO:1900376">
    <property type="term" value="P:regulation of secondary metabolite biosynthetic process"/>
    <property type="evidence" value="ECO:0007669"/>
    <property type="project" value="TreeGrafter"/>
</dbReference>
<dbReference type="InterPro" id="IPR002481">
    <property type="entry name" value="FUR"/>
</dbReference>
<evidence type="ECO:0000313" key="8">
    <source>
        <dbReference type="EMBL" id="MTK21603.1"/>
    </source>
</evidence>
<dbReference type="GeneID" id="60059433"/>
<evidence type="ECO:0000256" key="1">
    <source>
        <dbReference type="ARBA" id="ARBA00007957"/>
    </source>
</evidence>
<accession>A0A173RM06</accession>
<keyword evidence="6" id="KW-0804">Transcription</keyword>
<evidence type="ECO:0000256" key="2">
    <source>
        <dbReference type="ARBA" id="ARBA00022491"/>
    </source>
</evidence>
<feature type="binding site" evidence="7">
    <location>
        <position position="94"/>
    </location>
    <ligand>
        <name>Zn(2+)</name>
        <dbReference type="ChEBI" id="CHEBI:29105"/>
    </ligand>
</feature>
<dbReference type="PANTHER" id="PTHR33202">
    <property type="entry name" value="ZINC UPTAKE REGULATION PROTEIN"/>
    <property type="match status" value="1"/>
</dbReference>
<dbReference type="GO" id="GO:0000976">
    <property type="term" value="F:transcription cis-regulatory region binding"/>
    <property type="evidence" value="ECO:0007669"/>
    <property type="project" value="TreeGrafter"/>
</dbReference>
<keyword evidence="3 7" id="KW-0862">Zinc</keyword>
<dbReference type="SUPFAM" id="SSF46785">
    <property type="entry name" value="Winged helix' DNA-binding domain"/>
    <property type="match status" value="1"/>
</dbReference>
<dbReference type="Pfam" id="PF01475">
    <property type="entry name" value="FUR"/>
    <property type="match status" value="1"/>
</dbReference>
<reference evidence="8 9" key="1">
    <citation type="journal article" date="2019" name="Nat. Med.">
        <title>A library of human gut bacterial isolates paired with longitudinal multiomics data enables mechanistic microbiome research.</title>
        <authorList>
            <person name="Poyet M."/>
            <person name="Groussin M."/>
            <person name="Gibbons S.M."/>
            <person name="Avila-Pacheco J."/>
            <person name="Jiang X."/>
            <person name="Kearney S.M."/>
            <person name="Perrotta A.R."/>
            <person name="Berdy B."/>
            <person name="Zhao S."/>
            <person name="Lieberman T.D."/>
            <person name="Swanson P.K."/>
            <person name="Smith M."/>
            <person name="Roesemann S."/>
            <person name="Alexander J.E."/>
            <person name="Rich S.A."/>
            <person name="Livny J."/>
            <person name="Vlamakis H."/>
            <person name="Clish C."/>
            <person name="Bullock K."/>
            <person name="Deik A."/>
            <person name="Scott J."/>
            <person name="Pierce K.A."/>
            <person name="Xavier R.J."/>
            <person name="Alm E.J."/>
        </authorList>
    </citation>
    <scope>NUCLEOTIDE SEQUENCE [LARGE SCALE GENOMIC DNA]</scope>
    <source>
        <strain evidence="8 9">BIOML-A198</strain>
    </source>
</reference>
<feature type="binding site" evidence="7">
    <location>
        <position position="134"/>
    </location>
    <ligand>
        <name>Zn(2+)</name>
        <dbReference type="ChEBI" id="CHEBI:29105"/>
    </ligand>
</feature>
<dbReference type="InterPro" id="IPR036390">
    <property type="entry name" value="WH_DNA-bd_sf"/>
</dbReference>
<dbReference type="PANTHER" id="PTHR33202:SF7">
    <property type="entry name" value="FERRIC UPTAKE REGULATION PROTEIN"/>
    <property type="match status" value="1"/>
</dbReference>
<dbReference type="RefSeq" id="WP_006785647.1">
    <property type="nucleotide sequence ID" value="NZ_CABJBH010000003.1"/>
</dbReference>
<organism evidence="8 9">
    <name type="scientific">Turicibacter sanguinis</name>
    <dbReference type="NCBI Taxonomy" id="154288"/>
    <lineage>
        <taxon>Bacteria</taxon>
        <taxon>Bacillati</taxon>
        <taxon>Bacillota</taxon>
        <taxon>Erysipelotrichia</taxon>
        <taxon>Erysipelotrichales</taxon>
        <taxon>Turicibacteraceae</taxon>
        <taxon>Turicibacter</taxon>
    </lineage>
</organism>
<dbReference type="OrthoDB" id="8659436at2"/>
<dbReference type="AlphaFoldDB" id="A0A173RM06"/>
<dbReference type="EMBL" id="WMQE01000019">
    <property type="protein sequence ID" value="MTK21603.1"/>
    <property type="molecule type" value="Genomic_DNA"/>
</dbReference>
<comment type="caution">
    <text evidence="8">The sequence shown here is derived from an EMBL/GenBank/DDBJ whole genome shotgun (WGS) entry which is preliminary data.</text>
</comment>
<dbReference type="GO" id="GO:0003700">
    <property type="term" value="F:DNA-binding transcription factor activity"/>
    <property type="evidence" value="ECO:0007669"/>
    <property type="project" value="InterPro"/>
</dbReference>
<dbReference type="GO" id="GO:0045892">
    <property type="term" value="P:negative regulation of DNA-templated transcription"/>
    <property type="evidence" value="ECO:0007669"/>
    <property type="project" value="TreeGrafter"/>
</dbReference>
<evidence type="ECO:0000256" key="4">
    <source>
        <dbReference type="ARBA" id="ARBA00023015"/>
    </source>
</evidence>
<dbReference type="InterPro" id="IPR043135">
    <property type="entry name" value="Fur_C"/>
</dbReference>
<sequence length="141" mass="16329">MNFTKGYKTRQRSQILGYLANNSDRHITAEDIMNHFSKKGDKIGKSTIYRYLNVLIEKGVIRKYVEGKSKMACYRYVKQVCSKQNIYHLKCGVCGTIFDTECEALDVAVVSLARKKHFTLNLKETLFYGVCEHCLKEKKDE</sequence>
<feature type="binding site" evidence="7">
    <location>
        <position position="131"/>
    </location>
    <ligand>
        <name>Zn(2+)</name>
        <dbReference type="ChEBI" id="CHEBI:29105"/>
    </ligand>
</feature>